<proteinExistence type="predicted"/>
<evidence type="ECO:0000256" key="1">
    <source>
        <dbReference type="SAM" id="Phobius"/>
    </source>
</evidence>
<dbReference type="KEGG" id="nsh:GXM_01402"/>
<name>A0A5P8VVH5_9NOSO</name>
<feature type="transmembrane region" description="Helical" evidence="1">
    <location>
        <begin position="12"/>
        <end position="29"/>
    </location>
</feature>
<dbReference type="Proteomes" id="UP000326678">
    <property type="component" value="Chromosome Gxm1"/>
</dbReference>
<accession>A0A5P8VVH5</accession>
<gene>
    <name evidence="2" type="ORF">GXM_01402</name>
</gene>
<reference evidence="2 3" key="1">
    <citation type="submission" date="2019-10" db="EMBL/GenBank/DDBJ databases">
        <title>Genomic and transcriptomic insights into the perfect genentic adaptation of a filamentous nitrogen-fixing cyanobacterium to rice fields.</title>
        <authorList>
            <person name="Chen Z."/>
        </authorList>
    </citation>
    <scope>NUCLEOTIDE SEQUENCE [LARGE SCALE GENOMIC DNA]</scope>
    <source>
        <strain evidence="2">CCNUC1</strain>
    </source>
</reference>
<keyword evidence="1" id="KW-0472">Membrane</keyword>
<sequence>MALTQLDKNLSFSIYSKLGLIALAIVILTSDKNLPFLNKDLLRQGQLLRN</sequence>
<dbReference type="EMBL" id="CP045226">
    <property type="protein sequence ID" value="QFS43929.1"/>
    <property type="molecule type" value="Genomic_DNA"/>
</dbReference>
<keyword evidence="3" id="KW-1185">Reference proteome</keyword>
<evidence type="ECO:0000313" key="3">
    <source>
        <dbReference type="Proteomes" id="UP000326678"/>
    </source>
</evidence>
<evidence type="ECO:0000313" key="2">
    <source>
        <dbReference type="EMBL" id="QFS43929.1"/>
    </source>
</evidence>
<keyword evidence="1" id="KW-1133">Transmembrane helix</keyword>
<organism evidence="2 3">
    <name type="scientific">Nostoc sphaeroides CCNUC1</name>
    <dbReference type="NCBI Taxonomy" id="2653204"/>
    <lineage>
        <taxon>Bacteria</taxon>
        <taxon>Bacillati</taxon>
        <taxon>Cyanobacteriota</taxon>
        <taxon>Cyanophyceae</taxon>
        <taxon>Nostocales</taxon>
        <taxon>Nostocaceae</taxon>
        <taxon>Nostoc</taxon>
    </lineage>
</organism>
<dbReference type="AlphaFoldDB" id="A0A5P8VVH5"/>
<protein>
    <submittedName>
        <fullName evidence="2">Uncharacterized protein</fullName>
    </submittedName>
</protein>
<keyword evidence="1" id="KW-0812">Transmembrane</keyword>